<sequence length="366" mass="39680">MRKKRRAIRRAVRSSSRRRPVRPSVTRKGKRRRAVAAAKRGSLVPSSAYADYAAGANDGAAWRGHPSSSPEGLREAIHEGWKRRFRESGGTSGAAWRQTLHRGKQYAEGFMQAAGMRVDLTPVPLQRKAAAVVCAGESEASSSLVLAQLEALPLQEIVIVAGRPSEQLFARAREVGNALVVGYPDPVDPDIGRALGAKLTGADTVLFVDGDDAVEADLLARFLWECEAGLDVVLNDLSSRMRTFRQRQPIERLREFLNVTLKREDLTINSLSALPFALSRRALEAIGAAKLAVPARAHALAILKGLRIGTGGFAASGTLPNAADARWKKAAGDHAEAWKEAFDARGSRMQFADLARHRALSGEWPT</sequence>
<gene>
    <name evidence="2" type="ORF">ACFO3S_01850</name>
</gene>
<dbReference type="RefSeq" id="WP_378091625.1">
    <property type="nucleotide sequence ID" value="NZ_JBHSEP010000001.1"/>
</dbReference>
<proteinExistence type="predicted"/>
<evidence type="ECO:0008006" key="4">
    <source>
        <dbReference type="Google" id="ProtNLM"/>
    </source>
</evidence>
<feature type="compositionally biased region" description="Basic residues" evidence="1">
    <location>
        <begin position="1"/>
        <end position="34"/>
    </location>
</feature>
<dbReference type="SUPFAM" id="SSF53448">
    <property type="entry name" value="Nucleotide-diphospho-sugar transferases"/>
    <property type="match status" value="1"/>
</dbReference>
<reference evidence="3" key="1">
    <citation type="journal article" date="2019" name="Int. J. Syst. Evol. Microbiol.">
        <title>The Global Catalogue of Microorganisms (GCM) 10K type strain sequencing project: providing services to taxonomists for standard genome sequencing and annotation.</title>
        <authorList>
            <consortium name="The Broad Institute Genomics Platform"/>
            <consortium name="The Broad Institute Genome Sequencing Center for Infectious Disease"/>
            <person name="Wu L."/>
            <person name="Ma J."/>
        </authorList>
    </citation>
    <scope>NUCLEOTIDE SEQUENCE [LARGE SCALE GENOMIC DNA]</scope>
    <source>
        <strain evidence="3">CCUG 49571</strain>
    </source>
</reference>
<dbReference type="CDD" id="cd00761">
    <property type="entry name" value="Glyco_tranf_GTA_type"/>
    <property type="match status" value="1"/>
</dbReference>
<feature type="region of interest" description="Disordered" evidence="1">
    <location>
        <begin position="1"/>
        <end position="39"/>
    </location>
</feature>
<evidence type="ECO:0000313" key="3">
    <source>
        <dbReference type="Proteomes" id="UP001596028"/>
    </source>
</evidence>
<keyword evidence="3" id="KW-1185">Reference proteome</keyword>
<accession>A0ABV9F6Z8</accession>
<dbReference type="EMBL" id="JBHSEP010000001">
    <property type="protein sequence ID" value="MFC4596968.1"/>
    <property type="molecule type" value="Genomic_DNA"/>
</dbReference>
<evidence type="ECO:0000313" key="2">
    <source>
        <dbReference type="EMBL" id="MFC4596968.1"/>
    </source>
</evidence>
<comment type="caution">
    <text evidence="2">The sequence shown here is derived from an EMBL/GenBank/DDBJ whole genome shotgun (WGS) entry which is preliminary data.</text>
</comment>
<evidence type="ECO:0000256" key="1">
    <source>
        <dbReference type="SAM" id="MobiDB-lite"/>
    </source>
</evidence>
<protein>
    <recommendedName>
        <fullName evidence="4">Glycosyltransferase</fullName>
    </recommendedName>
</protein>
<organism evidence="2 3">
    <name type="scientific">Cohnella hongkongensis</name>
    <dbReference type="NCBI Taxonomy" id="178337"/>
    <lineage>
        <taxon>Bacteria</taxon>
        <taxon>Bacillati</taxon>
        <taxon>Bacillota</taxon>
        <taxon>Bacilli</taxon>
        <taxon>Bacillales</taxon>
        <taxon>Paenibacillaceae</taxon>
        <taxon>Cohnella</taxon>
    </lineage>
</organism>
<name>A0ABV9F6Z8_9BACL</name>
<dbReference type="InterPro" id="IPR029044">
    <property type="entry name" value="Nucleotide-diphossugar_trans"/>
</dbReference>
<dbReference type="Proteomes" id="UP001596028">
    <property type="component" value="Unassembled WGS sequence"/>
</dbReference>